<dbReference type="Pfam" id="PF00288">
    <property type="entry name" value="GHMP_kinases_N"/>
    <property type="match status" value="1"/>
</dbReference>
<name>A0A381TF42_9ZZZZ</name>
<organism evidence="2">
    <name type="scientific">marine metagenome</name>
    <dbReference type="NCBI Taxonomy" id="408172"/>
    <lineage>
        <taxon>unclassified sequences</taxon>
        <taxon>metagenomes</taxon>
        <taxon>ecological metagenomes</taxon>
    </lineage>
</organism>
<dbReference type="EMBL" id="UINC01004499">
    <property type="protein sequence ID" value="SVA14765.1"/>
    <property type="molecule type" value="Genomic_DNA"/>
</dbReference>
<dbReference type="InterPro" id="IPR020568">
    <property type="entry name" value="Ribosomal_Su5_D2-typ_SF"/>
</dbReference>
<protein>
    <recommendedName>
        <fullName evidence="1">GHMP kinase N-terminal domain-containing protein</fullName>
    </recommendedName>
</protein>
<sequence>MGSTGIGLVLPQGVHCAVVDENSESSENVVICGGKQIKDPVTLRALELIGFGNQGLTIYLRRDLPLGFGLGISGSSALAACLELEKDFEKSVKAAHQAEVEYKTGLGDVMAISASLKENIFPSIVIRESPGYGGEVITYPVKDKMVICLSGLGRDTSQILNNSEWTEIINTASLGIQLTNVNLRTAIKTGRLFTEKAGLMNENLSEILEQVPIGAVASVAHLGTSIIATSDDVLELRSALENFGEIREF</sequence>
<dbReference type="SUPFAM" id="SSF54211">
    <property type="entry name" value="Ribosomal protein S5 domain 2-like"/>
    <property type="match status" value="1"/>
</dbReference>
<feature type="domain" description="GHMP kinase N-terminal" evidence="1">
    <location>
        <begin position="46"/>
        <end position="112"/>
    </location>
</feature>
<dbReference type="InterPro" id="IPR006204">
    <property type="entry name" value="GHMP_kinase_N_dom"/>
</dbReference>
<dbReference type="GO" id="GO:0005524">
    <property type="term" value="F:ATP binding"/>
    <property type="evidence" value="ECO:0007669"/>
    <property type="project" value="InterPro"/>
</dbReference>
<dbReference type="AlphaFoldDB" id="A0A381TF42"/>
<dbReference type="PANTHER" id="PTHR42282">
    <property type="entry name" value="PANTOATE KINASE-RELATED"/>
    <property type="match status" value="1"/>
</dbReference>
<accession>A0A381TF42</accession>
<gene>
    <name evidence="2" type="ORF">METZ01_LOCUS67619</name>
</gene>
<dbReference type="PANTHER" id="PTHR42282:SF1">
    <property type="entry name" value="PANTOATE KINASE"/>
    <property type="match status" value="1"/>
</dbReference>
<evidence type="ECO:0000313" key="2">
    <source>
        <dbReference type="EMBL" id="SVA14765.1"/>
    </source>
</evidence>
<proteinExistence type="predicted"/>
<reference evidence="2" key="1">
    <citation type="submission" date="2018-05" db="EMBL/GenBank/DDBJ databases">
        <authorList>
            <person name="Lanie J.A."/>
            <person name="Ng W.-L."/>
            <person name="Kazmierczak K.M."/>
            <person name="Andrzejewski T.M."/>
            <person name="Davidsen T.M."/>
            <person name="Wayne K.J."/>
            <person name="Tettelin H."/>
            <person name="Glass J.I."/>
            <person name="Rusch D."/>
            <person name="Podicherti R."/>
            <person name="Tsui H.-C.T."/>
            <person name="Winkler M.E."/>
        </authorList>
    </citation>
    <scope>NUCLEOTIDE SEQUENCE</scope>
</reference>
<evidence type="ECO:0000259" key="1">
    <source>
        <dbReference type="Pfam" id="PF00288"/>
    </source>
</evidence>
<dbReference type="InterPro" id="IPR012043">
    <property type="entry name" value="PoK"/>
</dbReference>